<reference evidence="2" key="1">
    <citation type="submission" date="2021-03" db="EMBL/GenBank/DDBJ databases">
        <authorList>
            <consortium name="Genoscope - CEA"/>
            <person name="William W."/>
        </authorList>
    </citation>
    <scope>NUCLEOTIDE SEQUENCE</scope>
    <source>
        <strain evidence="2">Doubled-haploid Pahang</strain>
    </source>
</reference>
<evidence type="ECO:0000313" key="2">
    <source>
        <dbReference type="EMBL" id="CAG1845382.1"/>
    </source>
</evidence>
<feature type="region of interest" description="Disordered" evidence="1">
    <location>
        <begin position="16"/>
        <end position="85"/>
    </location>
</feature>
<dbReference type="Gramene" id="Ma06_t05610.1">
    <property type="protein sequence ID" value="Ma06_p05610.1"/>
    <property type="gene ID" value="Ma06_g05610"/>
</dbReference>
<accession>A0A804JD15</accession>
<evidence type="ECO:0000313" key="4">
    <source>
        <dbReference type="Proteomes" id="UP000012960"/>
    </source>
</evidence>
<dbReference type="Proteomes" id="UP000012960">
    <property type="component" value="Unplaced"/>
</dbReference>
<protein>
    <submittedName>
        <fullName evidence="2">(wild Malaysian banana) hypothetical protein</fullName>
    </submittedName>
</protein>
<gene>
    <name evidence="2" type="ORF">GSMUA_151770.1</name>
</gene>
<keyword evidence="4" id="KW-1185">Reference proteome</keyword>
<dbReference type="InParanoid" id="A0A804JD15"/>
<feature type="compositionally biased region" description="Basic and acidic residues" evidence="1">
    <location>
        <begin position="42"/>
        <end position="65"/>
    </location>
</feature>
<evidence type="ECO:0000313" key="3">
    <source>
        <dbReference type="EnsemblPlants" id="Ma06_p05610.1"/>
    </source>
</evidence>
<sequence length="85" mass="9795">MFTWSWACGLSLSLSLSQKKKKDEEREKSHLFGRETWPASPETRDSEMRGTWEAEGSRRRADLPIRRAKPSSKRRRSSPTAGSRS</sequence>
<dbReference type="AlphaFoldDB" id="A0A804JD15"/>
<reference evidence="3" key="2">
    <citation type="submission" date="2021-05" db="UniProtKB">
        <authorList>
            <consortium name="EnsemblPlants"/>
        </authorList>
    </citation>
    <scope>IDENTIFICATION</scope>
    <source>
        <strain evidence="3">subsp. malaccensis</strain>
    </source>
</reference>
<feature type="compositionally biased region" description="Basic and acidic residues" evidence="1">
    <location>
        <begin position="21"/>
        <end position="33"/>
    </location>
</feature>
<proteinExistence type="predicted"/>
<organism evidence="3 4">
    <name type="scientific">Musa acuminata subsp. malaccensis</name>
    <name type="common">Wild banana</name>
    <name type="synonym">Musa malaccensis</name>
    <dbReference type="NCBI Taxonomy" id="214687"/>
    <lineage>
        <taxon>Eukaryota</taxon>
        <taxon>Viridiplantae</taxon>
        <taxon>Streptophyta</taxon>
        <taxon>Embryophyta</taxon>
        <taxon>Tracheophyta</taxon>
        <taxon>Spermatophyta</taxon>
        <taxon>Magnoliopsida</taxon>
        <taxon>Liliopsida</taxon>
        <taxon>Zingiberales</taxon>
        <taxon>Musaceae</taxon>
        <taxon>Musa</taxon>
    </lineage>
</organism>
<dbReference type="EMBL" id="HG996471">
    <property type="protein sequence ID" value="CAG1845382.1"/>
    <property type="molecule type" value="Genomic_DNA"/>
</dbReference>
<evidence type="ECO:0000256" key="1">
    <source>
        <dbReference type="SAM" id="MobiDB-lite"/>
    </source>
</evidence>
<dbReference type="EnsemblPlants" id="Ma06_t05610.1">
    <property type="protein sequence ID" value="Ma06_p05610.1"/>
    <property type="gene ID" value="Ma06_g05610"/>
</dbReference>
<feature type="compositionally biased region" description="Basic residues" evidence="1">
    <location>
        <begin position="66"/>
        <end position="77"/>
    </location>
</feature>
<name>A0A804JD15_MUSAM</name>